<dbReference type="InterPro" id="IPR010819">
    <property type="entry name" value="AGE/CE"/>
</dbReference>
<comment type="function">
    <text evidence="4">Catalyzes the reversible epimerization of cellobiose to 4-O-beta-D-glucopyranosyl-D-mannose (Glc-Man).</text>
</comment>
<dbReference type="InterPro" id="IPR028584">
    <property type="entry name" value="Cellobiose_2_epim"/>
</dbReference>
<comment type="similarity">
    <text evidence="2">Belongs to the N-acylglucosamine 2-epimerase family.</text>
</comment>
<reference evidence="5" key="1">
    <citation type="journal article" date="2014" name="Microb. Ecol.">
        <title>Phylogenetic and Functional Analysis of Gut Microbiota of a Fungus-Growing Higher Termite: Bacteroidetes from Higher Termites Are a Rich Source of beta-Glucosidase Genes.</title>
        <authorList>
            <person name="Zhang M."/>
            <person name="Liu N."/>
            <person name="Qian C."/>
            <person name="Wang Q."/>
            <person name="Wang Q."/>
            <person name="Long Y."/>
            <person name="Huang Y."/>
            <person name="Zhou Z."/>
            <person name="Yan X."/>
        </authorList>
    </citation>
    <scope>NUCLEOTIDE SEQUENCE</scope>
</reference>
<protein>
    <recommendedName>
        <fullName evidence="4">Cellobiose 2-epimerase</fullName>
        <shortName evidence="4">CE</shortName>
        <ecNumber evidence="4">5.1.3.11</ecNumber>
    </recommendedName>
</protein>
<dbReference type="GO" id="GO:0047736">
    <property type="term" value="F:cellobiose epimerase activity"/>
    <property type="evidence" value="ECO:0007669"/>
    <property type="project" value="UniProtKB-UniRule"/>
</dbReference>
<name>A0A060CWI5_9BACT</name>
<comment type="similarity">
    <text evidence="4">Belongs to the cellobiose 2-epimerase family.</text>
</comment>
<sequence>MTEFANDLRAELTGNILPWWTEKMMDPFGGFFGRMDGEGTLHRFAPRGSVMTARILWTFSAAYRQLQNPEYLQVARHAKRYLIDRFYDHDFGGVYWTLNADGSPRETKKQFYALAFALYGLAEFARATGDEEALEMAVRLFGDIERNSLDREKGGYIEACTRNWGEIEDLRLSDKDANERKTMNTHLHILEAYTNLLRVWYKELMVNKLRELIDLFLDRIVQPSGHLGLFFDDNWNLRDKSVSYGHDIEASWLLLEAAQVIRDEVLTERVKVATRKIAMAALEGINPDGSMNYHLHEDGRVDTERHWWVQAEAVVGQAYLWRFHDIPEGLSGARKTWEYIKTHFIDGRGEWLWSVDEKGRPNLRDDRAGLWKCPYHNGRMCLEISELL</sequence>
<dbReference type="Gene3D" id="1.50.10.10">
    <property type="match status" value="1"/>
</dbReference>
<dbReference type="HAMAP" id="MF_00929">
    <property type="entry name" value="Cellobiose_2_epim"/>
    <property type="match status" value="1"/>
</dbReference>
<organism evidence="5">
    <name type="scientific">uncultured bacterium contig00010(2014)</name>
    <dbReference type="NCBI Taxonomy" id="1465626"/>
    <lineage>
        <taxon>Bacteria</taxon>
        <taxon>environmental samples</taxon>
    </lineage>
</organism>
<proteinExistence type="inferred from homology"/>
<comment type="catalytic activity">
    <reaction evidence="1 4">
        <text>D-cellobiose = beta-D-glucosyl-(1-&gt;4)-D-mannopyranose</text>
        <dbReference type="Rhea" id="RHEA:23384"/>
        <dbReference type="ChEBI" id="CHEBI:17057"/>
        <dbReference type="ChEBI" id="CHEBI:47931"/>
        <dbReference type="EC" id="5.1.3.11"/>
    </reaction>
</comment>
<dbReference type="SUPFAM" id="SSF48208">
    <property type="entry name" value="Six-hairpin glycosidases"/>
    <property type="match status" value="1"/>
</dbReference>
<dbReference type="GO" id="GO:0005975">
    <property type="term" value="P:carbohydrate metabolic process"/>
    <property type="evidence" value="ECO:0007669"/>
    <property type="project" value="InterPro"/>
</dbReference>
<evidence type="ECO:0000313" key="5">
    <source>
        <dbReference type="EMBL" id="AIA99574.1"/>
    </source>
</evidence>
<evidence type="ECO:0000256" key="1">
    <source>
        <dbReference type="ARBA" id="ARBA00001470"/>
    </source>
</evidence>
<dbReference type="Pfam" id="PF07221">
    <property type="entry name" value="GlcNAc_2-epim"/>
    <property type="match status" value="1"/>
</dbReference>
<keyword evidence="3 4" id="KW-0413">Isomerase</keyword>
<evidence type="ECO:0000256" key="4">
    <source>
        <dbReference type="HAMAP-Rule" id="MF_00929"/>
    </source>
</evidence>
<dbReference type="EC" id="5.1.3.11" evidence="4"/>
<dbReference type="AlphaFoldDB" id="A0A060CWI5"/>
<dbReference type="EMBL" id="KJ095703">
    <property type="protein sequence ID" value="AIA99574.1"/>
    <property type="molecule type" value="Genomic_DNA"/>
</dbReference>
<dbReference type="PANTHER" id="PTHR15108">
    <property type="entry name" value="N-ACYLGLUCOSAMINE-2-EPIMERASE"/>
    <property type="match status" value="1"/>
</dbReference>
<dbReference type="InterPro" id="IPR012341">
    <property type="entry name" value="6hp_glycosidase-like_sf"/>
</dbReference>
<dbReference type="InterPro" id="IPR008928">
    <property type="entry name" value="6-hairpin_glycosidase_sf"/>
</dbReference>
<evidence type="ECO:0000256" key="2">
    <source>
        <dbReference type="ARBA" id="ARBA00008558"/>
    </source>
</evidence>
<accession>A0A060CWI5</accession>
<evidence type="ECO:0000256" key="3">
    <source>
        <dbReference type="ARBA" id="ARBA00023235"/>
    </source>
</evidence>